<keyword evidence="2" id="KW-1185">Reference proteome</keyword>
<gene>
    <name evidence="1" type="ORF">C1645_748676</name>
</gene>
<name>A0A397TKV2_9GLOM</name>
<sequence length="65" mass="7677">MQNFKNFEYEIKINIFKYVNFPLNLALTCRNWSVIVKDPYAKSEWLIAHFGKTSALFHGFVTTQC</sequence>
<proteinExistence type="predicted"/>
<protein>
    <recommendedName>
        <fullName evidence="3">F-box domain-containing protein</fullName>
    </recommendedName>
</protein>
<dbReference type="OrthoDB" id="2305545at2759"/>
<comment type="caution">
    <text evidence="1">The sequence shown here is derived from an EMBL/GenBank/DDBJ whole genome shotgun (WGS) entry which is preliminary data.</text>
</comment>
<organism evidence="1 2">
    <name type="scientific">Glomus cerebriforme</name>
    <dbReference type="NCBI Taxonomy" id="658196"/>
    <lineage>
        <taxon>Eukaryota</taxon>
        <taxon>Fungi</taxon>
        <taxon>Fungi incertae sedis</taxon>
        <taxon>Mucoromycota</taxon>
        <taxon>Glomeromycotina</taxon>
        <taxon>Glomeromycetes</taxon>
        <taxon>Glomerales</taxon>
        <taxon>Glomeraceae</taxon>
        <taxon>Glomus</taxon>
    </lineage>
</organism>
<reference evidence="1 2" key="1">
    <citation type="submission" date="2018-06" db="EMBL/GenBank/DDBJ databases">
        <title>Comparative genomics reveals the genomic features of Rhizophagus irregularis, R. cerebriforme, R. diaphanum and Gigaspora rosea, and their symbiotic lifestyle signature.</title>
        <authorList>
            <person name="Morin E."/>
            <person name="San Clemente H."/>
            <person name="Chen E.C.H."/>
            <person name="De La Providencia I."/>
            <person name="Hainaut M."/>
            <person name="Kuo A."/>
            <person name="Kohler A."/>
            <person name="Murat C."/>
            <person name="Tang N."/>
            <person name="Roy S."/>
            <person name="Loubradou J."/>
            <person name="Henrissat B."/>
            <person name="Grigoriev I.V."/>
            <person name="Corradi N."/>
            <person name="Roux C."/>
            <person name="Martin F.M."/>
        </authorList>
    </citation>
    <scope>NUCLEOTIDE SEQUENCE [LARGE SCALE GENOMIC DNA]</scope>
    <source>
        <strain evidence="1 2">DAOM 227022</strain>
    </source>
</reference>
<accession>A0A397TKV2</accession>
<evidence type="ECO:0008006" key="3">
    <source>
        <dbReference type="Google" id="ProtNLM"/>
    </source>
</evidence>
<dbReference type="AlphaFoldDB" id="A0A397TKV2"/>
<evidence type="ECO:0000313" key="1">
    <source>
        <dbReference type="EMBL" id="RIA98880.1"/>
    </source>
</evidence>
<evidence type="ECO:0000313" key="2">
    <source>
        <dbReference type="Proteomes" id="UP000265703"/>
    </source>
</evidence>
<dbReference type="EMBL" id="QKYT01000010">
    <property type="protein sequence ID" value="RIA98880.1"/>
    <property type="molecule type" value="Genomic_DNA"/>
</dbReference>
<dbReference type="Proteomes" id="UP000265703">
    <property type="component" value="Unassembled WGS sequence"/>
</dbReference>